<dbReference type="InterPro" id="IPR001296">
    <property type="entry name" value="Glyco_trans_1"/>
</dbReference>
<dbReference type="PANTHER" id="PTHR12526">
    <property type="entry name" value="GLYCOSYLTRANSFERASE"/>
    <property type="match status" value="1"/>
</dbReference>
<dbReference type="RefSeq" id="WP_075192407.1">
    <property type="nucleotide sequence ID" value="NZ_JADKNN010000001.1"/>
</dbReference>
<dbReference type="AlphaFoldDB" id="A0A2T7AXM0"/>
<organism evidence="3 4">
    <name type="scientific">Cronobacter muytjensii</name>
    <dbReference type="NCBI Taxonomy" id="413501"/>
    <lineage>
        <taxon>Bacteria</taxon>
        <taxon>Pseudomonadati</taxon>
        <taxon>Pseudomonadota</taxon>
        <taxon>Gammaproteobacteria</taxon>
        <taxon>Enterobacterales</taxon>
        <taxon>Enterobacteriaceae</taxon>
        <taxon>Cronobacter</taxon>
    </lineage>
</organism>
<name>A0A2T7AXM0_9ENTR</name>
<evidence type="ECO:0000313" key="2">
    <source>
        <dbReference type="EMBL" id="KAB0880645.1"/>
    </source>
</evidence>
<dbReference type="SUPFAM" id="SSF53756">
    <property type="entry name" value="UDP-Glycosyltransferase/glycogen phosphorylase"/>
    <property type="match status" value="1"/>
</dbReference>
<comment type="caution">
    <text evidence="3">The sequence shown here is derived from an EMBL/GenBank/DDBJ whole genome shotgun (WGS) entry which is preliminary data.</text>
</comment>
<dbReference type="GO" id="GO:0016757">
    <property type="term" value="F:glycosyltransferase activity"/>
    <property type="evidence" value="ECO:0007669"/>
    <property type="project" value="InterPro"/>
</dbReference>
<keyword evidence="5" id="KW-1185">Reference proteome</keyword>
<evidence type="ECO:0000313" key="4">
    <source>
        <dbReference type="Proteomes" id="UP000244378"/>
    </source>
</evidence>
<dbReference type="Gene3D" id="3.40.50.2000">
    <property type="entry name" value="Glycogen Phosphorylase B"/>
    <property type="match status" value="2"/>
</dbReference>
<evidence type="ECO:0000259" key="1">
    <source>
        <dbReference type="Pfam" id="PF00534"/>
    </source>
</evidence>
<dbReference type="EMBL" id="WAGD01000024">
    <property type="protein sequence ID" value="KAB0880645.1"/>
    <property type="molecule type" value="Genomic_DNA"/>
</dbReference>
<sequence>MAELAFLIGSLSGGGSERVCVNLANELATRHARDVELIVLNNNNNAYASQLQSKVKYHSLNVTNSRYALMPLVRYLTKNKPKLVVSFSYELTVLLVIIRKILKLSFLIIARNVNTFSQNISESSSLWRRWFVAPMIKSLYGGADYYINQCAGMQQDLLNSIPEIKNKCCIINNPVKDSFFDVTNLHKAFGYDYFLCIGRLESQKQFSHAIQAFSLIHKNNPDMKLVIIGKGSLYNSLLEQVAELNLNSAVKLEGFHSDVERYYYHAKATVLTSKYEGFPNVLLESLAVGTPVIAYDCPSGPSEIIIDDTNGYLIPNGNINEMAKGMQSVLGKNFKRDIVRSTAEHFKANKITEQYLECFEKTISREC</sequence>
<dbReference type="OrthoDB" id="9777346at2"/>
<dbReference type="Pfam" id="PF00534">
    <property type="entry name" value="Glycos_transf_1"/>
    <property type="match status" value="1"/>
</dbReference>
<reference evidence="2 5" key="2">
    <citation type="submission" date="2019-08" db="EMBL/GenBank/DDBJ databases">
        <title>Prevalence, distribution, and phylogeny of type two toxin-antitoxin genes possessed by Cronobacter species where C. sakazakii homologs follow sequence type lineages.</title>
        <authorList>
            <person name="Finkelstein S."/>
            <person name="Negrete F."/>
            <person name="Jang H."/>
            <person name="Gopinath G.R."/>
            <person name="Tall B.D."/>
        </authorList>
    </citation>
    <scope>NUCLEOTIDE SEQUENCE [LARGE SCALE GENOMIC DNA]</scope>
    <source>
        <strain evidence="2 5">MOD1_GK1257</strain>
    </source>
</reference>
<evidence type="ECO:0000313" key="5">
    <source>
        <dbReference type="Proteomes" id="UP000469927"/>
    </source>
</evidence>
<dbReference type="Proteomes" id="UP000469927">
    <property type="component" value="Unassembled WGS sequence"/>
</dbReference>
<evidence type="ECO:0000313" key="3">
    <source>
        <dbReference type="EMBL" id="PUX17239.1"/>
    </source>
</evidence>
<proteinExistence type="predicted"/>
<gene>
    <name evidence="3" type="ORF">AUN14_03535</name>
    <name evidence="2" type="ORF">FZI19_09365</name>
</gene>
<protein>
    <submittedName>
        <fullName evidence="2 3">Glycosyltransferase</fullName>
    </submittedName>
</protein>
<reference evidence="3 4" key="1">
    <citation type="submission" date="2016-12" db="EMBL/GenBank/DDBJ databases">
        <title>Analysis of the Molecular Diversity Among Cronobacter Species Isolated from Filth Flies Using a Pan Genomic DNA Microarray.</title>
        <authorList>
            <person name="Pava-Ripoll M."/>
            <person name="Tall B."/>
            <person name="Farber J."/>
            <person name="Fanning S."/>
            <person name="Lehner A."/>
            <person name="Stephan R."/>
            <person name="Pagotto F."/>
            <person name="Iverson C."/>
            <person name="Ziobro G."/>
            <person name="Miller A."/>
            <person name="Pearson R."/>
            <person name="Yan Q."/>
            <person name="Kim M."/>
            <person name="Jeong S."/>
            <person name="Park J."/>
            <person name="Jun S."/>
            <person name="Choi H."/>
            <person name="Chung T."/>
            <person name="Yoo Y."/>
            <person name="Park E."/>
            <person name="Hwang S."/>
            <person name="Lee B."/>
            <person name="Sathyamoorthy V."/>
            <person name="Carter L."/>
            <person name="Mammel M."/>
            <person name="Jackson S."/>
            <person name="Kothary M."/>
            <person name="Patel I."/>
            <person name="Grim C."/>
            <person name="Gopinath G."/>
            <person name="Gangiredla J."/>
            <person name="Chase H."/>
        </authorList>
    </citation>
    <scope>NUCLEOTIDE SEQUENCE [LARGE SCALE GENOMIC DNA]</scope>
    <source>
        <strain evidence="3 4">MOD1-Md1s</strain>
    </source>
</reference>
<dbReference type="GO" id="GO:1901135">
    <property type="term" value="P:carbohydrate derivative metabolic process"/>
    <property type="evidence" value="ECO:0007669"/>
    <property type="project" value="UniProtKB-ARBA"/>
</dbReference>
<dbReference type="PANTHER" id="PTHR12526:SF630">
    <property type="entry name" value="GLYCOSYLTRANSFERASE"/>
    <property type="match status" value="1"/>
</dbReference>
<feature type="domain" description="Glycosyl transferase family 1" evidence="1">
    <location>
        <begin position="191"/>
        <end position="339"/>
    </location>
</feature>
<keyword evidence="3" id="KW-0808">Transferase</keyword>
<dbReference type="EMBL" id="MSAE01000004">
    <property type="protein sequence ID" value="PUX17239.1"/>
    <property type="molecule type" value="Genomic_DNA"/>
</dbReference>
<accession>A0A2T7AXM0</accession>
<dbReference type="Proteomes" id="UP000244378">
    <property type="component" value="Unassembled WGS sequence"/>
</dbReference>